<dbReference type="Proteomes" id="UP001642540">
    <property type="component" value="Unassembled WGS sequence"/>
</dbReference>
<dbReference type="Pfam" id="PF00010">
    <property type="entry name" value="HLH"/>
    <property type="match status" value="1"/>
</dbReference>
<evidence type="ECO:0000256" key="1">
    <source>
        <dbReference type="SAM" id="MobiDB-lite"/>
    </source>
</evidence>
<gene>
    <name evidence="3" type="ORF">ODALV1_LOCUS7124</name>
</gene>
<name>A0ABP1Q4C1_9HEXA</name>
<comment type="caution">
    <text evidence="3">The sequence shown here is derived from an EMBL/GenBank/DDBJ whole genome shotgun (WGS) entry which is preliminary data.</text>
</comment>
<dbReference type="Gene3D" id="4.10.280.10">
    <property type="entry name" value="Helix-loop-helix DNA-binding domain"/>
    <property type="match status" value="1"/>
</dbReference>
<dbReference type="SUPFAM" id="SSF47459">
    <property type="entry name" value="HLH, helix-loop-helix DNA-binding domain"/>
    <property type="match status" value="1"/>
</dbReference>
<evidence type="ECO:0000313" key="3">
    <source>
        <dbReference type="EMBL" id="CAL8088663.1"/>
    </source>
</evidence>
<feature type="compositionally biased region" description="Polar residues" evidence="1">
    <location>
        <begin position="30"/>
        <end position="54"/>
    </location>
</feature>
<dbReference type="EMBL" id="CAXLJM020000023">
    <property type="protein sequence ID" value="CAL8088663.1"/>
    <property type="molecule type" value="Genomic_DNA"/>
</dbReference>
<dbReference type="InterPro" id="IPR011598">
    <property type="entry name" value="bHLH_dom"/>
</dbReference>
<dbReference type="SMART" id="SM00353">
    <property type="entry name" value="HLH"/>
    <property type="match status" value="1"/>
</dbReference>
<accession>A0ABP1Q4C1</accession>
<sequence length="202" mass="22575">MNRNKRKSEFVVVPHVTDGNVAKVPRKKQSNGGTKSRIQSHQQCQKPETGSNSSNREREKTQSVNTAFTTLRGLIPTEPVDRKLSKIETLRLASSYIAHLSCHVLLEDTSIDDGCGDSASLHEEAAPTATKICTFCLSDSKKMQARCEPPAPANTSWYYHSLQDNHHQINLCGLQHELPQHRNDIVRDLDVGYTDTGIDAYY</sequence>
<feature type="region of interest" description="Disordered" evidence="1">
    <location>
        <begin position="1"/>
        <end position="64"/>
    </location>
</feature>
<dbReference type="PROSITE" id="PS50888">
    <property type="entry name" value="BHLH"/>
    <property type="match status" value="1"/>
</dbReference>
<evidence type="ECO:0000259" key="2">
    <source>
        <dbReference type="PROSITE" id="PS50888"/>
    </source>
</evidence>
<dbReference type="PANTHER" id="PTHR23349:SF42">
    <property type="entry name" value="BHLH DOMAIN-CONTAINING PROTEIN"/>
    <property type="match status" value="1"/>
</dbReference>
<dbReference type="InterPro" id="IPR036638">
    <property type="entry name" value="HLH_DNA-bd_sf"/>
</dbReference>
<dbReference type="PANTHER" id="PTHR23349">
    <property type="entry name" value="BASIC HELIX-LOOP-HELIX TRANSCRIPTION FACTOR, TWIST"/>
    <property type="match status" value="1"/>
</dbReference>
<dbReference type="InterPro" id="IPR050283">
    <property type="entry name" value="E-box_TF_Regulators"/>
</dbReference>
<proteinExistence type="predicted"/>
<evidence type="ECO:0000313" key="4">
    <source>
        <dbReference type="Proteomes" id="UP001642540"/>
    </source>
</evidence>
<feature type="domain" description="BHLH" evidence="2">
    <location>
        <begin position="48"/>
        <end position="100"/>
    </location>
</feature>
<keyword evidence="4" id="KW-1185">Reference proteome</keyword>
<protein>
    <recommendedName>
        <fullName evidence="2">BHLH domain-containing protein</fullName>
    </recommendedName>
</protein>
<organism evidence="3 4">
    <name type="scientific">Orchesella dallaii</name>
    <dbReference type="NCBI Taxonomy" id="48710"/>
    <lineage>
        <taxon>Eukaryota</taxon>
        <taxon>Metazoa</taxon>
        <taxon>Ecdysozoa</taxon>
        <taxon>Arthropoda</taxon>
        <taxon>Hexapoda</taxon>
        <taxon>Collembola</taxon>
        <taxon>Entomobryomorpha</taxon>
        <taxon>Entomobryoidea</taxon>
        <taxon>Orchesellidae</taxon>
        <taxon>Orchesellinae</taxon>
        <taxon>Orchesella</taxon>
    </lineage>
</organism>
<reference evidence="3 4" key="1">
    <citation type="submission" date="2024-08" db="EMBL/GenBank/DDBJ databases">
        <authorList>
            <person name="Cucini C."/>
            <person name="Frati F."/>
        </authorList>
    </citation>
    <scope>NUCLEOTIDE SEQUENCE [LARGE SCALE GENOMIC DNA]</scope>
</reference>